<proteinExistence type="predicted"/>
<sequence>MGRVKFRCLRPLLYGGVRLHDKLRNWDLEFSERVVIGENRPLPPLSGEALVRVVSSPCAAHPFSSFSLFVPGALGMAVSPPPVSN</sequence>
<organism evidence="1 2">
    <name type="scientific">Armillaria solidipes</name>
    <dbReference type="NCBI Taxonomy" id="1076256"/>
    <lineage>
        <taxon>Eukaryota</taxon>
        <taxon>Fungi</taxon>
        <taxon>Dikarya</taxon>
        <taxon>Basidiomycota</taxon>
        <taxon>Agaricomycotina</taxon>
        <taxon>Agaricomycetes</taxon>
        <taxon>Agaricomycetidae</taxon>
        <taxon>Agaricales</taxon>
        <taxon>Marasmiineae</taxon>
        <taxon>Physalacriaceae</taxon>
        <taxon>Armillaria</taxon>
    </lineage>
</organism>
<dbReference type="EMBL" id="KZ293428">
    <property type="protein sequence ID" value="PBK69940.1"/>
    <property type="molecule type" value="Genomic_DNA"/>
</dbReference>
<dbReference type="AlphaFoldDB" id="A0A2H3BJT6"/>
<name>A0A2H3BJT6_9AGAR</name>
<reference evidence="2" key="1">
    <citation type="journal article" date="2017" name="Nat. Ecol. Evol.">
        <title>Genome expansion and lineage-specific genetic innovations in the forest pathogenic fungi Armillaria.</title>
        <authorList>
            <person name="Sipos G."/>
            <person name="Prasanna A.N."/>
            <person name="Walter M.C."/>
            <person name="O'Connor E."/>
            <person name="Balint B."/>
            <person name="Krizsan K."/>
            <person name="Kiss B."/>
            <person name="Hess J."/>
            <person name="Varga T."/>
            <person name="Slot J."/>
            <person name="Riley R."/>
            <person name="Boka B."/>
            <person name="Rigling D."/>
            <person name="Barry K."/>
            <person name="Lee J."/>
            <person name="Mihaltcheva S."/>
            <person name="LaButti K."/>
            <person name="Lipzen A."/>
            <person name="Waldron R."/>
            <person name="Moloney N.M."/>
            <person name="Sperisen C."/>
            <person name="Kredics L."/>
            <person name="Vagvoelgyi C."/>
            <person name="Patrignani A."/>
            <person name="Fitzpatrick D."/>
            <person name="Nagy I."/>
            <person name="Doyle S."/>
            <person name="Anderson J.B."/>
            <person name="Grigoriev I.V."/>
            <person name="Gueldener U."/>
            <person name="Muensterkoetter M."/>
            <person name="Nagy L.G."/>
        </authorList>
    </citation>
    <scope>NUCLEOTIDE SEQUENCE [LARGE SCALE GENOMIC DNA]</scope>
    <source>
        <strain evidence="2">28-4</strain>
    </source>
</reference>
<accession>A0A2H3BJT6</accession>
<gene>
    <name evidence="1" type="ORF">ARMSODRAFT_153201</name>
</gene>
<keyword evidence="2" id="KW-1185">Reference proteome</keyword>
<evidence type="ECO:0000313" key="2">
    <source>
        <dbReference type="Proteomes" id="UP000218334"/>
    </source>
</evidence>
<protein>
    <submittedName>
        <fullName evidence="1">Uncharacterized protein</fullName>
    </submittedName>
</protein>
<dbReference type="Proteomes" id="UP000218334">
    <property type="component" value="Unassembled WGS sequence"/>
</dbReference>
<evidence type="ECO:0000313" key="1">
    <source>
        <dbReference type="EMBL" id="PBK69940.1"/>
    </source>
</evidence>